<dbReference type="AlphaFoldDB" id="A0A067SK09"/>
<keyword evidence="2" id="KW-1185">Reference proteome</keyword>
<evidence type="ECO:0000313" key="1">
    <source>
        <dbReference type="EMBL" id="KDR71241.1"/>
    </source>
</evidence>
<reference evidence="2" key="1">
    <citation type="journal article" date="2014" name="Proc. Natl. Acad. Sci. U.S.A.">
        <title>Extensive sampling of basidiomycete genomes demonstrates inadequacy of the white-rot/brown-rot paradigm for wood decay fungi.</title>
        <authorList>
            <person name="Riley R."/>
            <person name="Salamov A.A."/>
            <person name="Brown D.W."/>
            <person name="Nagy L.G."/>
            <person name="Floudas D."/>
            <person name="Held B.W."/>
            <person name="Levasseur A."/>
            <person name="Lombard V."/>
            <person name="Morin E."/>
            <person name="Otillar R."/>
            <person name="Lindquist E.A."/>
            <person name="Sun H."/>
            <person name="LaButti K.M."/>
            <person name="Schmutz J."/>
            <person name="Jabbour D."/>
            <person name="Luo H."/>
            <person name="Baker S.E."/>
            <person name="Pisabarro A.G."/>
            <person name="Walton J.D."/>
            <person name="Blanchette R.A."/>
            <person name="Henrissat B."/>
            <person name="Martin F."/>
            <person name="Cullen D."/>
            <person name="Hibbett D.S."/>
            <person name="Grigoriev I.V."/>
        </authorList>
    </citation>
    <scope>NUCLEOTIDE SEQUENCE [LARGE SCALE GENOMIC DNA]</scope>
    <source>
        <strain evidence="2">CBS 339.88</strain>
    </source>
</reference>
<evidence type="ECO:0000313" key="2">
    <source>
        <dbReference type="Proteomes" id="UP000027222"/>
    </source>
</evidence>
<dbReference type="EMBL" id="KL142393">
    <property type="protein sequence ID" value="KDR71241.1"/>
    <property type="molecule type" value="Genomic_DNA"/>
</dbReference>
<sequence>MSFETASYLRSFTEISKHRRGTRLKVENFQQMGGTTEIDIKKPMTEKAIHMYAPKWTGNAPCFSSINMVDGDATTPMRDNNIPLIAWAYRRWIEERNSLFQSQCAKRRSRVIAIVPDLWPFKGKRAEEHVE</sequence>
<gene>
    <name evidence="1" type="ORF">GALMADRAFT_213951</name>
</gene>
<organism evidence="1 2">
    <name type="scientific">Galerina marginata (strain CBS 339.88)</name>
    <dbReference type="NCBI Taxonomy" id="685588"/>
    <lineage>
        <taxon>Eukaryota</taxon>
        <taxon>Fungi</taxon>
        <taxon>Dikarya</taxon>
        <taxon>Basidiomycota</taxon>
        <taxon>Agaricomycotina</taxon>
        <taxon>Agaricomycetes</taxon>
        <taxon>Agaricomycetidae</taxon>
        <taxon>Agaricales</taxon>
        <taxon>Agaricineae</taxon>
        <taxon>Strophariaceae</taxon>
        <taxon>Galerina</taxon>
    </lineage>
</organism>
<dbReference type="Proteomes" id="UP000027222">
    <property type="component" value="Unassembled WGS sequence"/>
</dbReference>
<accession>A0A067SK09</accession>
<dbReference type="HOGENOM" id="CLU_1927761_0_0_1"/>
<proteinExistence type="predicted"/>
<protein>
    <submittedName>
        <fullName evidence="1">Uncharacterized protein</fullName>
    </submittedName>
</protein>
<name>A0A067SK09_GALM3</name>